<protein>
    <recommendedName>
        <fullName evidence="7 8">Ferrochelatase</fullName>
        <ecNumber evidence="7 8">4.98.1.1</ecNumber>
    </recommendedName>
    <alternativeName>
        <fullName evidence="7">Heme synthase</fullName>
    </alternativeName>
    <alternativeName>
        <fullName evidence="7">Protoheme ferro-lyase</fullName>
    </alternativeName>
</protein>
<evidence type="ECO:0000256" key="2">
    <source>
        <dbReference type="ARBA" id="ARBA00023004"/>
    </source>
</evidence>
<dbReference type="InterPro" id="IPR033659">
    <property type="entry name" value="Ferrochelatase_N"/>
</dbReference>
<dbReference type="HAMAP" id="MF_00323">
    <property type="entry name" value="Ferrochelatase"/>
    <property type="match status" value="1"/>
</dbReference>
<evidence type="ECO:0000256" key="5">
    <source>
        <dbReference type="ARBA" id="ARBA00023244"/>
    </source>
</evidence>
<comment type="catalytic activity">
    <reaction evidence="6">
        <text>Fe-coproporphyrin III + 2 H(+) = coproporphyrin III + Fe(2+)</text>
        <dbReference type="Rhea" id="RHEA:49572"/>
        <dbReference type="ChEBI" id="CHEBI:15378"/>
        <dbReference type="ChEBI" id="CHEBI:29033"/>
        <dbReference type="ChEBI" id="CHEBI:68438"/>
        <dbReference type="ChEBI" id="CHEBI:131725"/>
        <dbReference type="EC" id="4.99.1.9"/>
    </reaction>
    <physiologicalReaction direction="right-to-left" evidence="6">
        <dbReference type="Rhea" id="RHEA:49574"/>
    </physiologicalReaction>
</comment>
<evidence type="ECO:0000313" key="10">
    <source>
        <dbReference type="Proteomes" id="UP001228905"/>
    </source>
</evidence>
<name>A0ABU0ITG8_9CAUL</name>
<accession>A0ABU0ITG8</accession>
<evidence type="ECO:0000313" key="9">
    <source>
        <dbReference type="EMBL" id="MDQ0465295.1"/>
    </source>
</evidence>
<dbReference type="CDD" id="cd03411">
    <property type="entry name" value="Ferrochelatase_N"/>
    <property type="match status" value="1"/>
</dbReference>
<organism evidence="9 10">
    <name type="scientific">Caulobacter ginsengisoli</name>
    <dbReference type="NCBI Taxonomy" id="400775"/>
    <lineage>
        <taxon>Bacteria</taxon>
        <taxon>Pseudomonadati</taxon>
        <taxon>Pseudomonadota</taxon>
        <taxon>Alphaproteobacteria</taxon>
        <taxon>Caulobacterales</taxon>
        <taxon>Caulobacteraceae</taxon>
        <taxon>Caulobacter</taxon>
    </lineage>
</organism>
<dbReference type="EC" id="4.98.1.1" evidence="7 8"/>
<comment type="function">
    <text evidence="7 8">Catalyzes the ferrous insertion into protoporphyrin IX.</text>
</comment>
<keyword evidence="10" id="KW-1185">Reference proteome</keyword>
<keyword evidence="7" id="KW-0479">Metal-binding</keyword>
<reference evidence="9 10" key="1">
    <citation type="submission" date="2023-07" db="EMBL/GenBank/DDBJ databases">
        <title>Genomic Encyclopedia of Type Strains, Phase IV (KMG-IV): sequencing the most valuable type-strain genomes for metagenomic binning, comparative biology and taxonomic classification.</title>
        <authorList>
            <person name="Goeker M."/>
        </authorList>
    </citation>
    <scope>NUCLEOTIDE SEQUENCE [LARGE SCALE GENOMIC DNA]</scope>
    <source>
        <strain evidence="9 10">DSM 18695</strain>
    </source>
</reference>
<sequence>MAPRKIAVVLFNLGGPDGPEAVRPFLFNLFNDPAIIALPGIVRTPLAALISSRREASAQANYAIMGGASPLLPETQAQAKALEATLAAPGDEVRCFIAMRYWKPLTDETAAAVAAFGPDEIVLTPLYPQYSTTTTGSSLAAWRKAYKGPGRSRAICCYPTLDGLAAAHAAKIEAAWAAAGAAGPTRLLFSAHGLPESVVARGDPYQAQIEATAGAIVGKLSTTWAKDWDWRISYQSRVGPMKWIGPATEHEIAEASAAGLNLLVVPIAFVSEHIETLVELDHEYGAMARQKGCPSYVRAPALGIEAAFIDGLAGAVRTALERPGGVGPVGDWICPSALRQCPRTGRSTERV</sequence>
<dbReference type="EMBL" id="JAUSVS010000006">
    <property type="protein sequence ID" value="MDQ0465295.1"/>
    <property type="molecule type" value="Genomic_DNA"/>
</dbReference>
<dbReference type="CDD" id="cd00419">
    <property type="entry name" value="Ferrochelatase_C"/>
    <property type="match status" value="1"/>
</dbReference>
<evidence type="ECO:0000256" key="3">
    <source>
        <dbReference type="ARBA" id="ARBA00023133"/>
    </source>
</evidence>
<evidence type="ECO:0000256" key="6">
    <source>
        <dbReference type="ARBA" id="ARBA00024536"/>
    </source>
</evidence>
<dbReference type="Proteomes" id="UP001228905">
    <property type="component" value="Unassembled WGS sequence"/>
</dbReference>
<evidence type="ECO:0000256" key="7">
    <source>
        <dbReference type="HAMAP-Rule" id="MF_00323"/>
    </source>
</evidence>
<comment type="subcellular location">
    <subcellularLocation>
        <location evidence="7 8">Cytoplasm</location>
    </subcellularLocation>
</comment>
<dbReference type="GO" id="GO:0004325">
    <property type="term" value="F:ferrochelatase activity"/>
    <property type="evidence" value="ECO:0007669"/>
    <property type="project" value="UniProtKB-EC"/>
</dbReference>
<keyword evidence="2 7" id="KW-0408">Iron</keyword>
<feature type="binding site" evidence="7">
    <location>
        <position position="275"/>
    </location>
    <ligand>
        <name>Fe(2+)</name>
        <dbReference type="ChEBI" id="CHEBI:29033"/>
    </ligand>
</feature>
<dbReference type="InterPro" id="IPR033644">
    <property type="entry name" value="Ferrochelatase_C"/>
</dbReference>
<proteinExistence type="inferred from homology"/>
<evidence type="ECO:0000256" key="1">
    <source>
        <dbReference type="ARBA" id="ARBA00007718"/>
    </source>
</evidence>
<comment type="caution">
    <text evidence="9">The sequence shown here is derived from an EMBL/GenBank/DDBJ whole genome shotgun (WGS) entry which is preliminary data.</text>
</comment>
<feature type="binding site" evidence="7">
    <location>
        <position position="192"/>
    </location>
    <ligand>
        <name>Fe(2+)</name>
        <dbReference type="ChEBI" id="CHEBI:29033"/>
    </ligand>
</feature>
<evidence type="ECO:0000256" key="4">
    <source>
        <dbReference type="ARBA" id="ARBA00023239"/>
    </source>
</evidence>
<dbReference type="Gene3D" id="3.40.50.1400">
    <property type="match status" value="2"/>
</dbReference>
<dbReference type="InterPro" id="IPR019772">
    <property type="entry name" value="Ferrochelatase_AS"/>
</dbReference>
<keyword evidence="3 7" id="KW-0350">Heme biosynthesis</keyword>
<dbReference type="Pfam" id="PF00762">
    <property type="entry name" value="Ferrochelatase"/>
    <property type="match status" value="1"/>
</dbReference>
<dbReference type="InterPro" id="IPR001015">
    <property type="entry name" value="Ferrochelatase"/>
</dbReference>
<keyword evidence="5 7" id="KW-0627">Porphyrin biosynthesis</keyword>
<dbReference type="PANTHER" id="PTHR11108">
    <property type="entry name" value="FERROCHELATASE"/>
    <property type="match status" value="1"/>
</dbReference>
<comment type="pathway">
    <text evidence="7 8">Porphyrin-containing compound metabolism; protoheme biosynthesis; protoheme from protoporphyrin-IX: step 1/1.</text>
</comment>
<dbReference type="PANTHER" id="PTHR11108:SF1">
    <property type="entry name" value="FERROCHELATASE, MITOCHONDRIAL"/>
    <property type="match status" value="1"/>
</dbReference>
<dbReference type="RefSeq" id="WP_307350514.1">
    <property type="nucleotide sequence ID" value="NZ_JAUSVS010000006.1"/>
</dbReference>
<comment type="similarity">
    <text evidence="1 7 8">Belongs to the ferrochelatase family.</text>
</comment>
<keyword evidence="4 7" id="KW-0456">Lyase</keyword>
<comment type="catalytic activity">
    <reaction evidence="7 8">
        <text>heme b + 2 H(+) = protoporphyrin IX + Fe(2+)</text>
        <dbReference type="Rhea" id="RHEA:22584"/>
        <dbReference type="ChEBI" id="CHEBI:15378"/>
        <dbReference type="ChEBI" id="CHEBI:29033"/>
        <dbReference type="ChEBI" id="CHEBI:57306"/>
        <dbReference type="ChEBI" id="CHEBI:60344"/>
        <dbReference type="EC" id="4.98.1.1"/>
    </reaction>
</comment>
<dbReference type="PROSITE" id="PS00534">
    <property type="entry name" value="FERROCHELATASE"/>
    <property type="match status" value="1"/>
</dbReference>
<dbReference type="NCBIfam" id="TIGR00109">
    <property type="entry name" value="hemH"/>
    <property type="match status" value="1"/>
</dbReference>
<evidence type="ECO:0000256" key="8">
    <source>
        <dbReference type="RuleBase" id="RU000607"/>
    </source>
</evidence>
<dbReference type="SUPFAM" id="SSF53800">
    <property type="entry name" value="Chelatase"/>
    <property type="match status" value="1"/>
</dbReference>
<gene>
    <name evidence="7" type="primary">hemH</name>
    <name evidence="9" type="ORF">QO010_003082</name>
</gene>
<keyword evidence="7 8" id="KW-0963">Cytoplasm</keyword>